<proteinExistence type="predicted"/>
<name>A0A1L7V5A0_FUSPR</name>
<accession>A0A1L7V5A0</accession>
<dbReference type="RefSeq" id="XP_031076610.1">
    <property type="nucleotide sequence ID" value="XM_031226033.1"/>
</dbReference>
<dbReference type="EMBL" id="FJOF01000002">
    <property type="protein sequence ID" value="CZR36017.1"/>
    <property type="molecule type" value="Genomic_DNA"/>
</dbReference>
<reference evidence="2" key="1">
    <citation type="journal article" date="2016" name="Genome Biol. Evol.">
        <title>Comparative 'omics' of the Fusarium fujikuroi species complex highlights differences in genetic potential and metabolite synthesis.</title>
        <authorList>
            <person name="Niehaus E.-M."/>
            <person name="Muensterkoetter M."/>
            <person name="Proctor R.H."/>
            <person name="Brown D.W."/>
            <person name="Sharon A."/>
            <person name="Idan Y."/>
            <person name="Oren-Young L."/>
            <person name="Sieber C.M."/>
            <person name="Novak O."/>
            <person name="Pencik A."/>
            <person name="Tarkowska D."/>
            <person name="Hromadova K."/>
            <person name="Freeman S."/>
            <person name="Maymon M."/>
            <person name="Elazar M."/>
            <person name="Youssef S.A."/>
            <person name="El-Shabrawy E.S.M."/>
            <person name="Shalaby A.B.A."/>
            <person name="Houterman P."/>
            <person name="Brock N.L."/>
            <person name="Burkhardt I."/>
            <person name="Tsavkelova E.A."/>
            <person name="Dickschat J.S."/>
            <person name="Galuszka P."/>
            <person name="Gueldener U."/>
            <person name="Tudzynski B."/>
        </authorList>
    </citation>
    <scope>NUCLEOTIDE SEQUENCE [LARGE SCALE GENOMIC DNA]</scope>
    <source>
        <strain evidence="2">ET1</strain>
    </source>
</reference>
<dbReference type="GeneID" id="42048608"/>
<dbReference type="Proteomes" id="UP000183971">
    <property type="component" value="Unassembled WGS sequence"/>
</dbReference>
<protein>
    <submittedName>
        <fullName evidence="1">Uncharacterized protein</fullName>
    </submittedName>
</protein>
<sequence length="350" mass="39388">MSIYRRLQRCKFDVYLYSWHDVPKEYLTPEAMEACRAGARVLTLIMQDLRVQLELYTAIDLETALDATELITVASFFYFGPLIGMAMATKDKAKTRADHERVNSQIAEMDQLYRTVSEAQRALSNLQTAGAVRVLEDITSIYSSTDRFFSTPVQITLLSPIELLMRIVTARQTWKSLGDLCQEYRSLNIANSTGVQNTLAKAVFVCIGVSTGNSPACTITASADHWTGYPKLSNFVKKLRQMRRMVTIGDVGRGRNKGAPLIVEWSEDLWKRRLDENESLSSLVAHPKGYFSHLYGVATPLKCPSFKPKARCQALFEYAVPDDRPTLTFSADNWVGRGMLRVSDAEKQCP</sequence>
<gene>
    <name evidence="1" type="ORF">FPRO_03723</name>
</gene>
<organism evidence="1 2">
    <name type="scientific">Fusarium proliferatum (strain ET1)</name>
    <name type="common">Orchid endophyte fungus</name>
    <dbReference type="NCBI Taxonomy" id="1227346"/>
    <lineage>
        <taxon>Eukaryota</taxon>
        <taxon>Fungi</taxon>
        <taxon>Dikarya</taxon>
        <taxon>Ascomycota</taxon>
        <taxon>Pezizomycotina</taxon>
        <taxon>Sordariomycetes</taxon>
        <taxon>Hypocreomycetidae</taxon>
        <taxon>Hypocreales</taxon>
        <taxon>Nectriaceae</taxon>
        <taxon>Fusarium</taxon>
        <taxon>Fusarium fujikuroi species complex</taxon>
    </lineage>
</organism>
<evidence type="ECO:0000313" key="1">
    <source>
        <dbReference type="EMBL" id="CZR36017.1"/>
    </source>
</evidence>
<dbReference type="AlphaFoldDB" id="A0A1L7V5A0"/>
<evidence type="ECO:0000313" key="2">
    <source>
        <dbReference type="Proteomes" id="UP000183971"/>
    </source>
</evidence>
<keyword evidence="2" id="KW-1185">Reference proteome</keyword>
<dbReference type="VEuPathDB" id="FungiDB:FPRO_03723"/>
<comment type="caution">
    <text evidence="1">The sequence shown here is derived from an EMBL/GenBank/DDBJ whole genome shotgun (WGS) entry which is preliminary data.</text>
</comment>